<comment type="subcellular location">
    <subcellularLocation>
        <location evidence="5">Secreted</location>
    </subcellularLocation>
    <subcellularLocation>
        <location evidence="5">Bacterial flagellum</location>
    </subcellularLocation>
</comment>
<organism evidence="8 9">
    <name type="scientific">Pseudoalteromonas luteoviolacea</name>
    <dbReference type="NCBI Taxonomy" id="43657"/>
    <lineage>
        <taxon>Bacteria</taxon>
        <taxon>Pseudomonadati</taxon>
        <taxon>Pseudomonadota</taxon>
        <taxon>Gammaproteobacteria</taxon>
        <taxon>Alteromonadales</taxon>
        <taxon>Pseudoalteromonadaceae</taxon>
        <taxon>Pseudoalteromonas</taxon>
    </lineage>
</organism>
<keyword evidence="8" id="KW-0969">Cilium</keyword>
<comment type="subunit">
    <text evidence="2 5">Homopentamer.</text>
</comment>
<name>A0A0C1MSE8_9GAMM</name>
<feature type="domain" description="Flagellar hook-associated protein 2 C-terminal" evidence="7">
    <location>
        <begin position="231"/>
        <end position="455"/>
    </location>
</feature>
<dbReference type="Proteomes" id="UP000031327">
    <property type="component" value="Unassembled WGS sequence"/>
</dbReference>
<keyword evidence="5" id="KW-0964">Secreted</keyword>
<feature type="coiled-coil region" evidence="5">
    <location>
        <begin position="404"/>
        <end position="438"/>
    </location>
</feature>
<evidence type="ECO:0000256" key="4">
    <source>
        <dbReference type="ARBA" id="ARBA00023143"/>
    </source>
</evidence>
<comment type="function">
    <text evidence="5">Required for morphogenesis and for the elongation of the flagellar filament by facilitating polymerization of the flagellin monomers at the tip of growing filament. Forms a capping structure, which prevents flagellin subunits (transported through the central channel of the flagellum) from leaking out without polymerization at the distal end.</text>
</comment>
<keyword evidence="8" id="KW-0966">Cell projection</keyword>
<comment type="similarity">
    <text evidence="1 5">Belongs to the FliD family.</text>
</comment>
<dbReference type="GO" id="GO:0005576">
    <property type="term" value="C:extracellular region"/>
    <property type="evidence" value="ECO:0007669"/>
    <property type="project" value="UniProtKB-SubCell"/>
</dbReference>
<dbReference type="RefSeq" id="WP_039609495.1">
    <property type="nucleotide sequence ID" value="NZ_JWIC01000005.1"/>
</dbReference>
<dbReference type="PANTHER" id="PTHR30288:SF0">
    <property type="entry name" value="FLAGELLAR HOOK-ASSOCIATED PROTEIN 2"/>
    <property type="match status" value="1"/>
</dbReference>
<keyword evidence="4 5" id="KW-0975">Bacterial flagellum</keyword>
<evidence type="ECO:0000256" key="3">
    <source>
        <dbReference type="ARBA" id="ARBA00023054"/>
    </source>
</evidence>
<sequence>MPLITSAGVGSGLDLESIIKASVDAENRPKMQQFAIKDERLSVELSAIGEVKSALSTLNDTVEKLADIDNFNKRVANITQPTSGDIISVTPTSDISVGNFEIAVKQLAQGSRAVSTDGAFADADAVVSASGGTLTFAAGTNNFDLTVTAGMTLNELRDAINADENNFGVTANIINTGDTDVGSKLVLTSSVTGSSNNLVITSDTAELDAIETYDATTNPTGGMVIADDDKALDAEILVDGLLVTSDSNTFKDAVQDMTITAKAKSVQDATSLEYETAKLNIDYDRDSVNTLIDEFITNYNAVIGQIGFRTRIGEPLNGDSSMRSLDDQLVSSLSKSLTDAGPFESIFDIGLGVDKEGYLEKSSLVRSINEAMDSNFDDIGTAFAGENGVAKELESLLGNYVDSSGLLKQREDSLNSQIKELEDDVLDHEYRMASLEDRLRKQYAGLDVLIAQMQQTQNYLGAQLANLPGFTKK</sequence>
<evidence type="ECO:0000259" key="6">
    <source>
        <dbReference type="Pfam" id="PF02465"/>
    </source>
</evidence>
<accession>A0A0C1MSE8</accession>
<dbReference type="GO" id="GO:0071973">
    <property type="term" value="P:bacterial-type flagellum-dependent cell motility"/>
    <property type="evidence" value="ECO:0007669"/>
    <property type="project" value="TreeGrafter"/>
</dbReference>
<dbReference type="Pfam" id="PF02465">
    <property type="entry name" value="FliD_N"/>
    <property type="match status" value="1"/>
</dbReference>
<reference evidence="8 9" key="1">
    <citation type="submission" date="2014-12" db="EMBL/GenBank/DDBJ databases">
        <title>Draft Genome Sequence of Pseudoalteromonas luteoviolacea HI1.</title>
        <authorList>
            <person name="Asahina A.Y."/>
            <person name="Hadfield M.G."/>
        </authorList>
    </citation>
    <scope>NUCLEOTIDE SEQUENCE [LARGE SCALE GENOMIC DNA]</scope>
    <source>
        <strain evidence="8 9">HI1</strain>
    </source>
</reference>
<dbReference type="InterPro" id="IPR010809">
    <property type="entry name" value="FliD_C"/>
</dbReference>
<keyword evidence="3 5" id="KW-0175">Coiled coil</keyword>
<dbReference type="InterPro" id="IPR040026">
    <property type="entry name" value="FliD"/>
</dbReference>
<evidence type="ECO:0000256" key="2">
    <source>
        <dbReference type="ARBA" id="ARBA00011255"/>
    </source>
</evidence>
<dbReference type="InterPro" id="IPR010810">
    <property type="entry name" value="Flagellin_hook_IN_motif"/>
</dbReference>
<dbReference type="GO" id="GO:0007155">
    <property type="term" value="P:cell adhesion"/>
    <property type="evidence" value="ECO:0007669"/>
    <property type="project" value="InterPro"/>
</dbReference>
<protein>
    <recommendedName>
        <fullName evidence="5">Flagellar hook-associated protein 2</fullName>
        <shortName evidence="5">HAP2</shortName>
    </recommendedName>
    <alternativeName>
        <fullName evidence="5">Flagellar cap protein</fullName>
    </alternativeName>
</protein>
<proteinExistence type="inferred from homology"/>
<dbReference type="OrthoDB" id="9810816at2"/>
<feature type="domain" description="Flagellar hook-associated protein 2 N-terminal" evidence="6">
    <location>
        <begin position="11"/>
        <end position="110"/>
    </location>
</feature>
<keyword evidence="8" id="KW-0282">Flagellum</keyword>
<evidence type="ECO:0000313" key="8">
    <source>
        <dbReference type="EMBL" id="KID57728.1"/>
    </source>
</evidence>
<evidence type="ECO:0000256" key="1">
    <source>
        <dbReference type="ARBA" id="ARBA00009764"/>
    </source>
</evidence>
<dbReference type="GO" id="GO:0009421">
    <property type="term" value="C:bacterial-type flagellum filament cap"/>
    <property type="evidence" value="ECO:0007669"/>
    <property type="project" value="InterPro"/>
</dbReference>
<comment type="caution">
    <text evidence="8">The sequence shown here is derived from an EMBL/GenBank/DDBJ whole genome shotgun (WGS) entry which is preliminary data.</text>
</comment>
<gene>
    <name evidence="8" type="ORF">JF50_11225</name>
</gene>
<dbReference type="GO" id="GO:0009424">
    <property type="term" value="C:bacterial-type flagellum hook"/>
    <property type="evidence" value="ECO:0007669"/>
    <property type="project" value="UniProtKB-UniRule"/>
</dbReference>
<dbReference type="InterPro" id="IPR003481">
    <property type="entry name" value="FliD_N"/>
</dbReference>
<dbReference type="Pfam" id="PF07195">
    <property type="entry name" value="FliD_C"/>
    <property type="match status" value="1"/>
</dbReference>
<dbReference type="AlphaFoldDB" id="A0A0C1MSE8"/>
<dbReference type="Pfam" id="PF07196">
    <property type="entry name" value="Flagellin_IN"/>
    <property type="match status" value="1"/>
</dbReference>
<evidence type="ECO:0000256" key="5">
    <source>
        <dbReference type="RuleBase" id="RU362066"/>
    </source>
</evidence>
<dbReference type="EMBL" id="JWIC01000005">
    <property type="protein sequence ID" value="KID57728.1"/>
    <property type="molecule type" value="Genomic_DNA"/>
</dbReference>
<evidence type="ECO:0000313" key="9">
    <source>
        <dbReference type="Proteomes" id="UP000031327"/>
    </source>
</evidence>
<evidence type="ECO:0000259" key="7">
    <source>
        <dbReference type="Pfam" id="PF07195"/>
    </source>
</evidence>
<dbReference type="PANTHER" id="PTHR30288">
    <property type="entry name" value="FLAGELLAR CAP/ASSEMBLY PROTEIN FLID"/>
    <property type="match status" value="1"/>
</dbReference>